<name>A0A506TYF2_9HYPH</name>
<dbReference type="OrthoDB" id="7108001at2"/>
<dbReference type="AlphaFoldDB" id="A0A506TYF2"/>
<accession>A0A506TYF2</accession>
<gene>
    <name evidence="1" type="ORF">FJU11_18125</name>
</gene>
<reference evidence="1 2" key="1">
    <citation type="submission" date="2019-06" db="EMBL/GenBank/DDBJ databases">
        <authorList>
            <person name="Li M."/>
        </authorList>
    </citation>
    <scope>NUCLEOTIDE SEQUENCE [LARGE SCALE GENOMIC DNA]</scope>
    <source>
        <strain evidence="1 2">BGMRC6574</strain>
    </source>
</reference>
<proteinExistence type="predicted"/>
<protein>
    <submittedName>
        <fullName evidence="1">Uncharacterized protein</fullName>
    </submittedName>
</protein>
<evidence type="ECO:0000313" key="2">
    <source>
        <dbReference type="Proteomes" id="UP000320314"/>
    </source>
</evidence>
<sequence>MTRKNMHINKRINFVIERRFPSFYEEIENVLDQAVDKYQTQNIRDPRIISYIISKCDTDTAVLVSRENDVDLLNDKDKISKDEKINKYLEIFEEYESRIHSFSSEELNAAYKEEKKLEENENLREMMAWDERQEFSDPMASADFDTWLSMATWTVDEAVSLSLAKEPGTVDRSSGFYKFSLKTGSPFISEYEKRTDQLSRAIKAQDLDKPLRPEAVMAWFQGQGMQGAFGGRVHHIARYDEEVEVLRRENERLKRLVTSPEKLETNSVLGLYRLCLGMAICRYEYRTDMRNGAAKSIAGEFAEVGLSITDDTVRKHLQRASKELGFEWKTRSPFEVRSKLRAKPKSD</sequence>
<dbReference type="Proteomes" id="UP000320314">
    <property type="component" value="Unassembled WGS sequence"/>
</dbReference>
<evidence type="ECO:0000313" key="1">
    <source>
        <dbReference type="EMBL" id="TPW25735.1"/>
    </source>
</evidence>
<keyword evidence="2" id="KW-1185">Reference proteome</keyword>
<organism evidence="1 2">
    <name type="scientific">Pararhizobium mangrovi</name>
    <dbReference type="NCBI Taxonomy" id="2590452"/>
    <lineage>
        <taxon>Bacteria</taxon>
        <taxon>Pseudomonadati</taxon>
        <taxon>Pseudomonadota</taxon>
        <taxon>Alphaproteobacteria</taxon>
        <taxon>Hyphomicrobiales</taxon>
        <taxon>Rhizobiaceae</taxon>
        <taxon>Rhizobium/Agrobacterium group</taxon>
        <taxon>Pararhizobium</taxon>
    </lineage>
</organism>
<dbReference type="EMBL" id="VHLH01000061">
    <property type="protein sequence ID" value="TPW25735.1"/>
    <property type="molecule type" value="Genomic_DNA"/>
</dbReference>
<comment type="caution">
    <text evidence="1">The sequence shown here is derived from an EMBL/GenBank/DDBJ whole genome shotgun (WGS) entry which is preliminary data.</text>
</comment>
<dbReference type="RefSeq" id="WP_141168478.1">
    <property type="nucleotide sequence ID" value="NZ_VHLH01000061.1"/>
</dbReference>